<evidence type="ECO:0000313" key="6">
    <source>
        <dbReference type="EMBL" id="CAH0386754.1"/>
    </source>
</evidence>
<evidence type="ECO:0000256" key="2">
    <source>
        <dbReference type="ARBA" id="ARBA00006374"/>
    </source>
</evidence>
<dbReference type="KEGG" id="btab:109029763"/>
<dbReference type="Pfam" id="PF05997">
    <property type="entry name" value="Nop52"/>
    <property type="match status" value="1"/>
</dbReference>
<dbReference type="EMBL" id="OU963864">
    <property type="protein sequence ID" value="CAH0386754.1"/>
    <property type="molecule type" value="Genomic_DNA"/>
</dbReference>
<dbReference type="AlphaFoldDB" id="A0A9P0AAH9"/>
<evidence type="ECO:0000313" key="7">
    <source>
        <dbReference type="Proteomes" id="UP001152759"/>
    </source>
</evidence>
<feature type="region of interest" description="Disordered" evidence="5">
    <location>
        <begin position="263"/>
        <end position="288"/>
    </location>
</feature>
<dbReference type="PANTHER" id="PTHR13026">
    <property type="entry name" value="NNP-1 PROTEIN NOVEL NUCLEAR PROTEIN 1 NOP52"/>
    <property type="match status" value="1"/>
</dbReference>
<comment type="subcellular location">
    <subcellularLocation>
        <location evidence="1">Nucleus</location>
    </subcellularLocation>
</comment>
<evidence type="ECO:0000256" key="5">
    <source>
        <dbReference type="SAM" id="MobiDB-lite"/>
    </source>
</evidence>
<accession>A0A9P0AAH9</accession>
<evidence type="ECO:0000256" key="4">
    <source>
        <dbReference type="ARBA" id="ARBA00023242"/>
    </source>
</evidence>
<dbReference type="PANTHER" id="PTHR13026:SF0">
    <property type="entry name" value="RIBOSOMAL RNA PROCESSING 1B"/>
    <property type="match status" value="1"/>
</dbReference>
<evidence type="ECO:0000256" key="3">
    <source>
        <dbReference type="ARBA" id="ARBA00022552"/>
    </source>
</evidence>
<feature type="region of interest" description="Disordered" evidence="5">
    <location>
        <begin position="483"/>
        <end position="642"/>
    </location>
</feature>
<dbReference type="InterPro" id="IPR010301">
    <property type="entry name" value="RRP1"/>
</dbReference>
<sequence>MGNNILSFRQKLTMDATAARNKILDEMTMAKSLASNHLRERQAAMERLRQWMSNDEEDFAEEDYLRIWKGLFYCMWMSDKPLTQEDLANEISSLIHAPPTFESSLLFIRTFYLTMVVEWLGIDHHRRDKFMMLVRRFLRQSFELIRKKKWAQEEVDKFAEEHFFILKFLRKGPLGLITHVKDIYVEELAKVSRGKVPETCLPKLLEPFARIVSTTDNAVLHKIAQKVFSHIIKQSEHGLEHRLKVVTWKRMGFPPNKFNKIKRVKQGDDEEEDSDADLLGGKSDSEIDEGDEEVLSQFQDLRAGGDVVIPTIDFNPQLMVEMLSRVKELEETTKRGKGRVQAIIQLFQRLVKGRYPLVTNQIRAIDSRKPIHVQDEVNKATERLRQIRNLKDSDAVNAFYAMKHKPVPSDDILLAGSGKRKRDWVEKHEYNDSIYLFGQNQVKNTSGVWTVTPKVEENGMEKDPAILKKQQVINAHDAIATSLRKKRKVDQNDKSEDPEEFPMEEENEDATDSAGKSKKKIGKQIAACTPVSNTSRDSEGSSKKKKAKKGKTSPKNALRSSTSPPPVSPSGSSKKVSTELPKEFPQVSVENLTPKEIKKLKKGLKGTPNKKSPPSVAGKDAKTPVNSTLATLQNETPKSEKRRVEFVLAKNCSQDPKEYRRSLKMNPGIPFSAEKKPIQGVLKASPFPSPVNPFVKRSKRNKRLSF</sequence>
<keyword evidence="3" id="KW-0698">rRNA processing</keyword>
<feature type="compositionally biased region" description="Basic residues" evidence="5">
    <location>
        <begin position="696"/>
        <end position="706"/>
    </location>
</feature>
<organism evidence="6 7">
    <name type="scientific">Bemisia tabaci</name>
    <name type="common">Sweetpotato whitefly</name>
    <name type="synonym">Aleurodes tabaci</name>
    <dbReference type="NCBI Taxonomy" id="7038"/>
    <lineage>
        <taxon>Eukaryota</taxon>
        <taxon>Metazoa</taxon>
        <taxon>Ecdysozoa</taxon>
        <taxon>Arthropoda</taxon>
        <taxon>Hexapoda</taxon>
        <taxon>Insecta</taxon>
        <taxon>Pterygota</taxon>
        <taxon>Neoptera</taxon>
        <taxon>Paraneoptera</taxon>
        <taxon>Hemiptera</taxon>
        <taxon>Sternorrhyncha</taxon>
        <taxon>Aleyrodoidea</taxon>
        <taxon>Aleyrodidae</taxon>
        <taxon>Aleyrodinae</taxon>
        <taxon>Bemisia</taxon>
    </lineage>
</organism>
<name>A0A9P0AAH9_BEMTA</name>
<feature type="region of interest" description="Disordered" evidence="5">
    <location>
        <begin position="684"/>
        <end position="706"/>
    </location>
</feature>
<protein>
    <submittedName>
        <fullName evidence="6">Uncharacterized protein</fullName>
    </submittedName>
</protein>
<reference evidence="6" key="1">
    <citation type="submission" date="2021-12" db="EMBL/GenBank/DDBJ databases">
        <authorList>
            <person name="King R."/>
        </authorList>
    </citation>
    <scope>NUCLEOTIDE SEQUENCE</scope>
</reference>
<proteinExistence type="inferred from homology"/>
<evidence type="ECO:0000256" key="1">
    <source>
        <dbReference type="ARBA" id="ARBA00004123"/>
    </source>
</evidence>
<feature type="compositionally biased region" description="Basic residues" evidence="5">
    <location>
        <begin position="543"/>
        <end position="552"/>
    </location>
</feature>
<feature type="compositionally biased region" description="Polar residues" evidence="5">
    <location>
        <begin position="624"/>
        <end position="636"/>
    </location>
</feature>
<gene>
    <name evidence="6" type="ORF">BEMITA_LOCUS5828</name>
</gene>
<keyword evidence="4" id="KW-0539">Nucleus</keyword>
<comment type="similarity">
    <text evidence="2">Belongs to the RRP1 family.</text>
</comment>
<dbReference type="GO" id="GO:0006364">
    <property type="term" value="P:rRNA processing"/>
    <property type="evidence" value="ECO:0007669"/>
    <property type="project" value="UniProtKB-KW"/>
</dbReference>
<keyword evidence="7" id="KW-1185">Reference proteome</keyword>
<dbReference type="GO" id="GO:0005634">
    <property type="term" value="C:nucleus"/>
    <property type="evidence" value="ECO:0007669"/>
    <property type="project" value="UniProtKB-SubCell"/>
</dbReference>
<dbReference type="Proteomes" id="UP001152759">
    <property type="component" value="Chromosome 3"/>
</dbReference>
<dbReference type="GO" id="GO:0030688">
    <property type="term" value="C:preribosome, small subunit precursor"/>
    <property type="evidence" value="ECO:0007669"/>
    <property type="project" value="InterPro"/>
</dbReference>
<feature type="compositionally biased region" description="Acidic residues" evidence="5">
    <location>
        <begin position="496"/>
        <end position="511"/>
    </location>
</feature>